<dbReference type="GO" id="GO:0005384">
    <property type="term" value="F:manganese ion transmembrane transporter activity"/>
    <property type="evidence" value="ECO:0007669"/>
    <property type="project" value="InterPro"/>
</dbReference>
<feature type="transmembrane region" description="Helical" evidence="5">
    <location>
        <begin position="83"/>
        <end position="103"/>
    </location>
</feature>
<evidence type="ECO:0000256" key="3">
    <source>
        <dbReference type="ARBA" id="ARBA00022989"/>
    </source>
</evidence>
<evidence type="ECO:0000256" key="2">
    <source>
        <dbReference type="ARBA" id="ARBA00022692"/>
    </source>
</evidence>
<evidence type="ECO:0000256" key="5">
    <source>
        <dbReference type="SAM" id="Phobius"/>
    </source>
</evidence>
<protein>
    <recommendedName>
        <fullName evidence="8">Rubrerythrin family protein</fullName>
    </recommendedName>
</protein>
<reference evidence="6 7" key="1">
    <citation type="journal article" date="2016" name="Nat. Commun.">
        <title>Thousands of microbial genomes shed light on interconnected biogeochemical processes in an aquifer system.</title>
        <authorList>
            <person name="Anantharaman K."/>
            <person name="Brown C.T."/>
            <person name="Hug L.A."/>
            <person name="Sharon I."/>
            <person name="Castelle C.J."/>
            <person name="Probst A.J."/>
            <person name="Thomas B.C."/>
            <person name="Singh A."/>
            <person name="Wilkins M.J."/>
            <person name="Karaoz U."/>
            <person name="Brodie E.L."/>
            <person name="Williams K.H."/>
            <person name="Hubbard S.S."/>
            <person name="Banfield J.F."/>
        </authorList>
    </citation>
    <scope>NUCLEOTIDE SEQUENCE [LARGE SCALE GENOMIC DNA]</scope>
</reference>
<dbReference type="EMBL" id="MFJW01000022">
    <property type="protein sequence ID" value="OGG29506.1"/>
    <property type="molecule type" value="Genomic_DNA"/>
</dbReference>
<keyword evidence="3 5" id="KW-1133">Transmembrane helix</keyword>
<feature type="transmembrane region" description="Helical" evidence="5">
    <location>
        <begin position="57"/>
        <end position="77"/>
    </location>
</feature>
<feature type="transmembrane region" description="Helical" evidence="5">
    <location>
        <begin position="20"/>
        <end position="36"/>
    </location>
</feature>
<gene>
    <name evidence="6" type="ORF">A2971_02340</name>
</gene>
<dbReference type="GO" id="GO:0030026">
    <property type="term" value="P:intracellular manganese ion homeostasis"/>
    <property type="evidence" value="ECO:0007669"/>
    <property type="project" value="InterPro"/>
</dbReference>
<dbReference type="Pfam" id="PF01988">
    <property type="entry name" value="VIT1"/>
    <property type="match status" value="2"/>
</dbReference>
<evidence type="ECO:0000313" key="6">
    <source>
        <dbReference type="EMBL" id="OGG29506.1"/>
    </source>
</evidence>
<comment type="subcellular location">
    <subcellularLocation>
        <location evidence="1">Endomembrane system</location>
        <topology evidence="1">Multi-pass membrane protein</topology>
    </subcellularLocation>
</comment>
<proteinExistence type="predicted"/>
<dbReference type="Proteomes" id="UP000178461">
    <property type="component" value="Unassembled WGS sequence"/>
</dbReference>
<feature type="transmembrane region" description="Helical" evidence="5">
    <location>
        <begin position="124"/>
        <end position="147"/>
    </location>
</feature>
<feature type="transmembrane region" description="Helical" evidence="5">
    <location>
        <begin position="153"/>
        <end position="172"/>
    </location>
</feature>
<feature type="transmembrane region" description="Helical" evidence="5">
    <location>
        <begin position="184"/>
        <end position="206"/>
    </location>
</feature>
<comment type="caution">
    <text evidence="6">The sequence shown here is derived from an EMBL/GenBank/DDBJ whole genome shotgun (WGS) entry which is preliminary data.</text>
</comment>
<keyword evidence="4 5" id="KW-0472">Membrane</keyword>
<evidence type="ECO:0008006" key="8">
    <source>
        <dbReference type="Google" id="ProtNLM"/>
    </source>
</evidence>
<dbReference type="PANTHER" id="PTHR31851">
    <property type="entry name" value="FE(2+)/MN(2+) TRANSPORTER PCL1"/>
    <property type="match status" value="1"/>
</dbReference>
<evidence type="ECO:0000256" key="1">
    <source>
        <dbReference type="ARBA" id="ARBA00004127"/>
    </source>
</evidence>
<evidence type="ECO:0000313" key="7">
    <source>
        <dbReference type="Proteomes" id="UP000178461"/>
    </source>
</evidence>
<sequence>ANSRNGPDYEQTPAMDQTMRLLQGVLIIPSTGFYLLQYKPDMHALKENLHEDYLRSLMFGLQDGIVSTTGVVLGISTGVDSKAIIILAALVAVTVEATSMAAGQYSSEKAVHQLDKTGKHTDSLLIGAFIMFIAYLIGGSFSIIPVVFLNQPLSKMVAIVSAFIGLFAIGYIKGQIVDHKPLRSAAELFVIGSIATTIGIVVGYFLRV</sequence>
<organism evidence="6 7">
    <name type="scientific">Candidatus Gottesmanbacteria bacterium RIFCSPLOWO2_01_FULL_46_21</name>
    <dbReference type="NCBI Taxonomy" id="1798393"/>
    <lineage>
        <taxon>Bacteria</taxon>
        <taxon>Candidatus Gottesmaniibacteriota</taxon>
    </lineage>
</organism>
<dbReference type="CDD" id="cd01059">
    <property type="entry name" value="CCC1_like"/>
    <property type="match status" value="1"/>
</dbReference>
<name>A0A1F6AXV8_9BACT</name>
<dbReference type="AlphaFoldDB" id="A0A1F6AXV8"/>
<dbReference type="GO" id="GO:0012505">
    <property type="term" value="C:endomembrane system"/>
    <property type="evidence" value="ECO:0007669"/>
    <property type="project" value="UniProtKB-SubCell"/>
</dbReference>
<keyword evidence="2 5" id="KW-0812">Transmembrane</keyword>
<evidence type="ECO:0000256" key="4">
    <source>
        <dbReference type="ARBA" id="ARBA00023136"/>
    </source>
</evidence>
<feature type="non-terminal residue" evidence="6">
    <location>
        <position position="1"/>
    </location>
</feature>
<accession>A0A1F6AXV8</accession>
<dbReference type="InterPro" id="IPR008217">
    <property type="entry name" value="Ccc1_fam"/>
</dbReference>